<dbReference type="AlphaFoldDB" id="A0A1G9SGA4"/>
<evidence type="ECO:0000256" key="1">
    <source>
        <dbReference type="SAM" id="SignalP"/>
    </source>
</evidence>
<organism evidence="3 5">
    <name type="scientific">Chryseobacterium taihuense</name>
    <dbReference type="NCBI Taxonomy" id="1141221"/>
    <lineage>
        <taxon>Bacteria</taxon>
        <taxon>Pseudomonadati</taxon>
        <taxon>Bacteroidota</taxon>
        <taxon>Flavobacteriia</taxon>
        <taxon>Flavobacteriales</taxon>
        <taxon>Weeksellaceae</taxon>
        <taxon>Chryseobacterium group</taxon>
        <taxon>Chryseobacterium</taxon>
    </lineage>
</organism>
<accession>A0A1G9SGA4</accession>
<dbReference type="OrthoDB" id="1273425at2"/>
<feature type="chain" id="PRO_5044557541" evidence="1">
    <location>
        <begin position="29"/>
        <end position="148"/>
    </location>
</feature>
<dbReference type="KEGG" id="ctai:NCTC12078_01358"/>
<dbReference type="STRING" id="1141221.SAMN05216273_12435"/>
<reference evidence="2 4" key="1">
    <citation type="submission" date="2016-10" db="EMBL/GenBank/DDBJ databases">
        <authorList>
            <person name="Varghese N."/>
            <person name="Submissions S."/>
        </authorList>
    </citation>
    <scope>NUCLEOTIDE SEQUENCE [LARGE SCALE GENOMIC DNA]</scope>
    <source>
        <strain evidence="2 4">CGMCC 1.10941</strain>
    </source>
</reference>
<keyword evidence="1" id="KW-0732">Signal</keyword>
<keyword evidence="4" id="KW-1185">Reference proteome</keyword>
<dbReference type="Proteomes" id="UP000199242">
    <property type="component" value="Unassembled WGS sequence"/>
</dbReference>
<proteinExistence type="predicted"/>
<reference evidence="3 5" key="2">
    <citation type="submission" date="2019-02" db="EMBL/GenBank/DDBJ databases">
        <authorList>
            <consortium name="Pathogen Informatics"/>
        </authorList>
    </citation>
    <scope>NUCLEOTIDE SEQUENCE [LARGE SCALE GENOMIC DNA]</scope>
    <source>
        <strain evidence="3 5">3012STDY6944375</strain>
    </source>
</reference>
<evidence type="ECO:0000313" key="5">
    <source>
        <dbReference type="Proteomes" id="UP000290013"/>
    </source>
</evidence>
<dbReference type="RefSeq" id="WP_089745678.1">
    <property type="nucleotide sequence ID" value="NZ_FNHD01000024.1"/>
</dbReference>
<sequence length="148" mass="16100">MKKFYKSKNLLRLSFLAVLLLSVVTVFNSCKDDDEDEFQDHLVQFEAKIVPGGTTPPTPPIELFKTVVTQVGTKQETIFAPKGLTWTSGDFFVNSSQSQLNFSANATLLHPDATLTVTIYVDGEVAKTATVTGTGEKSAAVAHSFLEL</sequence>
<accession>A0A4U8WDH2</accession>
<gene>
    <name evidence="3" type="ORF">NCTC12078_01358</name>
    <name evidence="2" type="ORF">SAMN05216273_12435</name>
</gene>
<evidence type="ECO:0000313" key="2">
    <source>
        <dbReference type="EMBL" id="SDM34370.1"/>
    </source>
</evidence>
<evidence type="ECO:0000313" key="3">
    <source>
        <dbReference type="EMBL" id="VFB03350.1"/>
    </source>
</evidence>
<name>A0A1G9SGA4_9FLAO</name>
<dbReference type="EMBL" id="LR215974">
    <property type="protein sequence ID" value="VFB03350.1"/>
    <property type="molecule type" value="Genomic_DNA"/>
</dbReference>
<dbReference type="Proteomes" id="UP000290013">
    <property type="component" value="Chromosome"/>
</dbReference>
<protein>
    <submittedName>
        <fullName evidence="3">Uncharacterized protein</fullName>
    </submittedName>
</protein>
<evidence type="ECO:0000313" key="4">
    <source>
        <dbReference type="Proteomes" id="UP000199242"/>
    </source>
</evidence>
<dbReference type="EMBL" id="FNHD01000024">
    <property type="protein sequence ID" value="SDM34370.1"/>
    <property type="molecule type" value="Genomic_DNA"/>
</dbReference>
<feature type="signal peptide" evidence="1">
    <location>
        <begin position="1"/>
        <end position="28"/>
    </location>
</feature>